<evidence type="ECO:0000313" key="1">
    <source>
        <dbReference type="EMBL" id="MBA4654424.1"/>
    </source>
</evidence>
<protein>
    <submittedName>
        <fullName evidence="1">Uncharacterized protein</fullName>
    </submittedName>
</protein>
<sequence>MREYTTSDPNHPQKLIDIITRIAHKTSEYNEDVFNIQGVKNFPCCLLWRRHGSSNSRNVSIVPGIIVNNDSTVSHGSSLVSIVPPRCHFIINIGVVAQPGIRLSEIIKNMQTLLCIRCQNNRRS</sequence>
<reference evidence="1" key="2">
    <citation type="submission" date="2020-07" db="EMBL/GenBank/DDBJ databases">
        <authorList>
            <person name="Vera ALvarez R."/>
            <person name="Arias-Moreno D.M."/>
            <person name="Jimenez-Jacinto V."/>
            <person name="Jimenez-Bremont J.F."/>
            <person name="Swaminathan K."/>
            <person name="Moose S.P."/>
            <person name="Guerrero-Gonzalez M.L."/>
            <person name="Marino-Ramirez L."/>
            <person name="Landsman D."/>
            <person name="Rodriguez-Kessler M."/>
            <person name="Delgado-Sanchez P."/>
        </authorList>
    </citation>
    <scope>NUCLEOTIDE SEQUENCE</scope>
    <source>
        <tissue evidence="1">Cladode</tissue>
    </source>
</reference>
<reference evidence="1" key="1">
    <citation type="journal article" date="2013" name="J. Plant Res.">
        <title>Effect of fungi and light on seed germination of three Opuntia species from semiarid lands of central Mexico.</title>
        <authorList>
            <person name="Delgado-Sanchez P."/>
            <person name="Jimenez-Bremont J.F."/>
            <person name="Guerrero-Gonzalez Mde L."/>
            <person name="Flores J."/>
        </authorList>
    </citation>
    <scope>NUCLEOTIDE SEQUENCE</scope>
    <source>
        <tissue evidence="1">Cladode</tissue>
    </source>
</reference>
<name>A0A7C9E6G7_OPUST</name>
<dbReference type="AlphaFoldDB" id="A0A7C9E6G7"/>
<organism evidence="1">
    <name type="scientific">Opuntia streptacantha</name>
    <name type="common">Prickly pear cactus</name>
    <name type="synonym">Opuntia cardona</name>
    <dbReference type="NCBI Taxonomy" id="393608"/>
    <lineage>
        <taxon>Eukaryota</taxon>
        <taxon>Viridiplantae</taxon>
        <taxon>Streptophyta</taxon>
        <taxon>Embryophyta</taxon>
        <taxon>Tracheophyta</taxon>
        <taxon>Spermatophyta</taxon>
        <taxon>Magnoliopsida</taxon>
        <taxon>eudicotyledons</taxon>
        <taxon>Gunneridae</taxon>
        <taxon>Pentapetalae</taxon>
        <taxon>Caryophyllales</taxon>
        <taxon>Cactineae</taxon>
        <taxon>Cactaceae</taxon>
        <taxon>Opuntioideae</taxon>
        <taxon>Opuntia</taxon>
    </lineage>
</organism>
<accession>A0A7C9E6G7</accession>
<dbReference type="EMBL" id="GISG01183562">
    <property type="protein sequence ID" value="MBA4654424.1"/>
    <property type="molecule type" value="Transcribed_RNA"/>
</dbReference>
<proteinExistence type="predicted"/>